<feature type="transmembrane region" description="Helical" evidence="7">
    <location>
        <begin position="75"/>
        <end position="92"/>
    </location>
</feature>
<protein>
    <submittedName>
        <fullName evidence="9">Cta4 protein</fullName>
    </submittedName>
</protein>
<keyword evidence="6" id="KW-1278">Translocase</keyword>
<dbReference type="Pfam" id="PF00690">
    <property type="entry name" value="Cation_ATPase_N"/>
    <property type="match status" value="1"/>
</dbReference>
<gene>
    <name evidence="9" type="primary">cta4</name>
    <name evidence="9" type="ORF">SPIL2461_LOCUS520</name>
</gene>
<evidence type="ECO:0000256" key="3">
    <source>
        <dbReference type="ARBA" id="ARBA00022741"/>
    </source>
</evidence>
<evidence type="ECO:0000259" key="8">
    <source>
        <dbReference type="Pfam" id="PF00690"/>
    </source>
</evidence>
<dbReference type="InterPro" id="IPR023298">
    <property type="entry name" value="ATPase_P-typ_TM_dom_sf"/>
</dbReference>
<sequence length="103" mass="12347">EDGQRSISYLKKKFVYDETKGKFERLQFDIQSPLEHYLGSAGLTTKEVAERRGKYGENIYDIPLPDFWELFQEHAVAPFFVFQLFCVLLWLMDDYWYYSLLTL</sequence>
<dbReference type="InterPro" id="IPR006544">
    <property type="entry name" value="P-type_TPase_V"/>
</dbReference>
<accession>A0A812IQX1</accession>
<dbReference type="EMBL" id="CAJNIZ010000403">
    <property type="protein sequence ID" value="CAE7161199.1"/>
    <property type="molecule type" value="Genomic_DNA"/>
</dbReference>
<feature type="non-terminal residue" evidence="9">
    <location>
        <position position="1"/>
    </location>
</feature>
<name>A0A812IQX1_SYMPI</name>
<dbReference type="Proteomes" id="UP000649617">
    <property type="component" value="Unassembled WGS sequence"/>
</dbReference>
<keyword evidence="7" id="KW-0472">Membrane</keyword>
<keyword evidence="7" id="KW-1133">Transmembrane helix</keyword>
<dbReference type="GO" id="GO:0140358">
    <property type="term" value="F:P-type transmembrane transporter activity"/>
    <property type="evidence" value="ECO:0007669"/>
    <property type="project" value="InterPro"/>
</dbReference>
<evidence type="ECO:0000256" key="6">
    <source>
        <dbReference type="ARBA" id="ARBA00022967"/>
    </source>
</evidence>
<dbReference type="InterPro" id="IPR004014">
    <property type="entry name" value="ATPase_P-typ_cation-transptr_N"/>
</dbReference>
<evidence type="ECO:0000256" key="2">
    <source>
        <dbReference type="ARBA" id="ARBA00022723"/>
    </source>
</evidence>
<dbReference type="GO" id="GO:0005524">
    <property type="term" value="F:ATP binding"/>
    <property type="evidence" value="ECO:0007669"/>
    <property type="project" value="UniProtKB-KW"/>
</dbReference>
<organism evidence="9 10">
    <name type="scientific">Symbiodinium pilosum</name>
    <name type="common">Dinoflagellate</name>
    <dbReference type="NCBI Taxonomy" id="2952"/>
    <lineage>
        <taxon>Eukaryota</taxon>
        <taxon>Sar</taxon>
        <taxon>Alveolata</taxon>
        <taxon>Dinophyceae</taxon>
        <taxon>Suessiales</taxon>
        <taxon>Symbiodiniaceae</taxon>
        <taxon>Symbiodinium</taxon>
    </lineage>
</organism>
<keyword evidence="3" id="KW-0547">Nucleotide-binding</keyword>
<keyword evidence="10" id="KW-1185">Reference proteome</keyword>
<keyword evidence="7" id="KW-0812">Transmembrane</keyword>
<dbReference type="SUPFAM" id="SSF81665">
    <property type="entry name" value="Calcium ATPase, transmembrane domain M"/>
    <property type="match status" value="1"/>
</dbReference>
<evidence type="ECO:0000256" key="5">
    <source>
        <dbReference type="ARBA" id="ARBA00022842"/>
    </source>
</evidence>
<evidence type="ECO:0000313" key="9">
    <source>
        <dbReference type="EMBL" id="CAE7161199.1"/>
    </source>
</evidence>
<comment type="caution">
    <text evidence="9">The sequence shown here is derived from an EMBL/GenBank/DDBJ whole genome shotgun (WGS) entry which is preliminary data.</text>
</comment>
<dbReference type="AlphaFoldDB" id="A0A812IQX1"/>
<evidence type="ECO:0000256" key="4">
    <source>
        <dbReference type="ARBA" id="ARBA00022840"/>
    </source>
</evidence>
<dbReference type="PANTHER" id="PTHR45630">
    <property type="entry name" value="CATION-TRANSPORTING ATPASE-RELATED"/>
    <property type="match status" value="1"/>
</dbReference>
<feature type="domain" description="Cation-transporting P-type ATPase N-terminal" evidence="8">
    <location>
        <begin position="40"/>
        <end position="90"/>
    </location>
</feature>
<evidence type="ECO:0000313" key="10">
    <source>
        <dbReference type="Proteomes" id="UP000649617"/>
    </source>
</evidence>
<evidence type="ECO:0000256" key="7">
    <source>
        <dbReference type="SAM" id="Phobius"/>
    </source>
</evidence>
<proteinExistence type="predicted"/>
<reference evidence="9" key="1">
    <citation type="submission" date="2021-02" db="EMBL/GenBank/DDBJ databases">
        <authorList>
            <person name="Dougan E. K."/>
            <person name="Rhodes N."/>
            <person name="Thang M."/>
            <person name="Chan C."/>
        </authorList>
    </citation>
    <scope>NUCLEOTIDE SEQUENCE</scope>
</reference>
<feature type="non-terminal residue" evidence="9">
    <location>
        <position position="103"/>
    </location>
</feature>
<dbReference type="GO" id="GO:0019829">
    <property type="term" value="F:ATPase-coupled monoatomic cation transmembrane transporter activity"/>
    <property type="evidence" value="ECO:0007669"/>
    <property type="project" value="TreeGrafter"/>
</dbReference>
<dbReference type="OrthoDB" id="48943at2759"/>
<keyword evidence="2" id="KW-0479">Metal-binding</keyword>
<dbReference type="GO" id="GO:0016020">
    <property type="term" value="C:membrane"/>
    <property type="evidence" value="ECO:0007669"/>
    <property type="project" value="UniProtKB-SubCell"/>
</dbReference>
<comment type="subcellular location">
    <subcellularLocation>
        <location evidence="1">Membrane</location>
        <topology evidence="1">Multi-pass membrane protein</topology>
    </subcellularLocation>
</comment>
<evidence type="ECO:0000256" key="1">
    <source>
        <dbReference type="ARBA" id="ARBA00004141"/>
    </source>
</evidence>
<keyword evidence="4" id="KW-0067">ATP-binding</keyword>
<dbReference type="GO" id="GO:0046872">
    <property type="term" value="F:metal ion binding"/>
    <property type="evidence" value="ECO:0007669"/>
    <property type="project" value="UniProtKB-KW"/>
</dbReference>
<keyword evidence="5" id="KW-0460">Magnesium</keyword>